<name>A0ABV9SZH7_9BACT</name>
<dbReference type="SUPFAM" id="SSF48208">
    <property type="entry name" value="Six-hairpin glycosidases"/>
    <property type="match status" value="1"/>
</dbReference>
<comment type="similarity">
    <text evidence="1">Belongs to the glycosyl hydrolase 9 (cellulase E) family.</text>
</comment>
<evidence type="ECO:0000313" key="10">
    <source>
        <dbReference type="Proteomes" id="UP001595818"/>
    </source>
</evidence>
<dbReference type="Pfam" id="PF00759">
    <property type="entry name" value="Glyco_hydro_9"/>
    <property type="match status" value="1"/>
</dbReference>
<dbReference type="InterPro" id="IPR004197">
    <property type="entry name" value="Cellulase_Ig-like"/>
</dbReference>
<feature type="signal peptide" evidence="6">
    <location>
        <begin position="1"/>
        <end position="21"/>
    </location>
</feature>
<dbReference type="RefSeq" id="WP_377063552.1">
    <property type="nucleotide sequence ID" value="NZ_JBHSJJ010000004.1"/>
</dbReference>
<evidence type="ECO:0000256" key="6">
    <source>
        <dbReference type="SAM" id="SignalP"/>
    </source>
</evidence>
<evidence type="ECO:0000256" key="5">
    <source>
        <dbReference type="ARBA" id="ARBA00023326"/>
    </source>
</evidence>
<evidence type="ECO:0000259" key="8">
    <source>
        <dbReference type="Pfam" id="PF02927"/>
    </source>
</evidence>
<dbReference type="CDD" id="cd02850">
    <property type="entry name" value="E_set_Cellulase_N"/>
    <property type="match status" value="1"/>
</dbReference>
<feature type="domain" description="Glycoside hydrolase family 9" evidence="7">
    <location>
        <begin position="127"/>
        <end position="577"/>
    </location>
</feature>
<dbReference type="InterPro" id="IPR008928">
    <property type="entry name" value="6-hairpin_glycosidase_sf"/>
</dbReference>
<dbReference type="PANTHER" id="PTHR22298">
    <property type="entry name" value="ENDO-1,4-BETA-GLUCANASE"/>
    <property type="match status" value="1"/>
</dbReference>
<keyword evidence="5" id="KW-0624">Polysaccharide degradation</keyword>
<keyword evidence="3" id="KW-0119">Carbohydrate metabolism</keyword>
<dbReference type="InterPro" id="IPR013783">
    <property type="entry name" value="Ig-like_fold"/>
</dbReference>
<reference evidence="10" key="1">
    <citation type="journal article" date="2019" name="Int. J. Syst. Evol. Microbiol.">
        <title>The Global Catalogue of Microorganisms (GCM) 10K type strain sequencing project: providing services to taxonomists for standard genome sequencing and annotation.</title>
        <authorList>
            <consortium name="The Broad Institute Genomics Platform"/>
            <consortium name="The Broad Institute Genome Sequencing Center for Infectious Disease"/>
            <person name="Wu L."/>
            <person name="Ma J."/>
        </authorList>
    </citation>
    <scope>NUCLEOTIDE SEQUENCE [LARGE SCALE GENOMIC DNA]</scope>
    <source>
        <strain evidence="10">CGMCC 4.7466</strain>
    </source>
</reference>
<feature type="domain" description="Cellulase Ig-like" evidence="8">
    <location>
        <begin position="34"/>
        <end position="112"/>
    </location>
</feature>
<dbReference type="Gene3D" id="2.60.40.10">
    <property type="entry name" value="Immunoglobulins"/>
    <property type="match status" value="1"/>
</dbReference>
<dbReference type="GO" id="GO:0016787">
    <property type="term" value="F:hydrolase activity"/>
    <property type="evidence" value="ECO:0007669"/>
    <property type="project" value="UniProtKB-KW"/>
</dbReference>
<dbReference type="InterPro" id="IPR012341">
    <property type="entry name" value="6hp_glycosidase-like_sf"/>
</dbReference>
<dbReference type="SUPFAM" id="SSF81296">
    <property type="entry name" value="E set domains"/>
    <property type="match status" value="1"/>
</dbReference>
<dbReference type="InterPro" id="IPR001701">
    <property type="entry name" value="Glyco_hydro_9"/>
</dbReference>
<feature type="chain" id="PRO_5047067902" evidence="6">
    <location>
        <begin position="22"/>
        <end position="590"/>
    </location>
</feature>
<accession>A0ABV9SZH7</accession>
<keyword evidence="2 9" id="KW-0378">Hydrolase</keyword>
<gene>
    <name evidence="9" type="ORF">ACFPFU_08735</name>
</gene>
<sequence length="590" mass="66324">MNKTILFLMTGLLFCSLLSSCEQQTYDQPLEVLESIRLNQLGFYPDGAKKAAVVDMDGVETFLVVSDKDNRVVYRGNLSDQRSSSFSDRVTRIADFSDMTATGHFRLVLPDRGQSYSFAIDPSVHEDLSKGALKAFYFQRMSTELLPEHAGEWARPTAHPDDRVKVHASAASAERPEGTILSAPKGWYDAGDYNKYIVNSGITMGTLLAVYEDFPSFAKKLGIGIPESGNDIPDLLDEILWNLEWMLAMQDPYDGGVYHKLTTAKFEGRVMPHQATSQRYVVAKSTAATLDFAAVMAQAYRVYQDFMPDLANRCLEAALKAWDWAEKHPDVLYRQNEMNERYKPEVTTGAYGDNDVADERNWAACELYVSTRDNRFLSHIELDNIAFELPGWRTVGWMGYYSLLRFRDQLSDFPQGDMDRIQEVLLKQARHYASHAREENPYQVVMGQDAKDFVWGSNSVAANQGIALIQAYFLTEEKEYLDMALANLDYIMGRNATGYSYVTGYGHKTPRDPHHRPSGAEPDKAPIRGLIVGGPNPGQQDGCDYESKIADESYVDDYCSYASNEIAINWSAPFAYLTLGVEAIKGGDRR</sequence>
<dbReference type="Gene3D" id="1.50.10.10">
    <property type="match status" value="1"/>
</dbReference>
<evidence type="ECO:0000256" key="4">
    <source>
        <dbReference type="ARBA" id="ARBA00023295"/>
    </source>
</evidence>
<evidence type="ECO:0000256" key="3">
    <source>
        <dbReference type="ARBA" id="ARBA00023277"/>
    </source>
</evidence>
<evidence type="ECO:0000313" key="9">
    <source>
        <dbReference type="EMBL" id="MFC4871768.1"/>
    </source>
</evidence>
<dbReference type="EMBL" id="JBHSJJ010000004">
    <property type="protein sequence ID" value="MFC4871768.1"/>
    <property type="molecule type" value="Genomic_DNA"/>
</dbReference>
<evidence type="ECO:0000259" key="7">
    <source>
        <dbReference type="Pfam" id="PF00759"/>
    </source>
</evidence>
<dbReference type="InterPro" id="IPR014756">
    <property type="entry name" value="Ig_E-set"/>
</dbReference>
<keyword evidence="10" id="KW-1185">Reference proteome</keyword>
<comment type="caution">
    <text evidence="9">The sequence shown here is derived from an EMBL/GenBank/DDBJ whole genome shotgun (WGS) entry which is preliminary data.</text>
</comment>
<evidence type="ECO:0000256" key="2">
    <source>
        <dbReference type="ARBA" id="ARBA00022801"/>
    </source>
</evidence>
<dbReference type="Proteomes" id="UP001595818">
    <property type="component" value="Unassembled WGS sequence"/>
</dbReference>
<evidence type="ECO:0000256" key="1">
    <source>
        <dbReference type="ARBA" id="ARBA00007072"/>
    </source>
</evidence>
<protein>
    <submittedName>
        <fullName evidence="9">Glycoside hydrolase family 9 protein</fullName>
    </submittedName>
</protein>
<dbReference type="PROSITE" id="PS51257">
    <property type="entry name" value="PROKAR_LIPOPROTEIN"/>
    <property type="match status" value="1"/>
</dbReference>
<organism evidence="9 10">
    <name type="scientific">Negadavirga shengliensis</name>
    <dbReference type="NCBI Taxonomy" id="1389218"/>
    <lineage>
        <taxon>Bacteria</taxon>
        <taxon>Pseudomonadati</taxon>
        <taxon>Bacteroidota</taxon>
        <taxon>Cytophagia</taxon>
        <taxon>Cytophagales</taxon>
        <taxon>Cyclobacteriaceae</taxon>
        <taxon>Negadavirga</taxon>
    </lineage>
</organism>
<proteinExistence type="inferred from homology"/>
<keyword evidence="4" id="KW-0326">Glycosidase</keyword>
<keyword evidence="6" id="KW-0732">Signal</keyword>
<dbReference type="Pfam" id="PF02927">
    <property type="entry name" value="CelD_N"/>
    <property type="match status" value="1"/>
</dbReference>